<accession>A0A7J6WCL2</accession>
<evidence type="ECO:0000313" key="3">
    <source>
        <dbReference type="EMBL" id="KAF5195071.1"/>
    </source>
</evidence>
<dbReference type="GO" id="GO:0008893">
    <property type="term" value="F:guanosine-3',5'-bis(diphosphate) 3'-diphosphatase activity"/>
    <property type="evidence" value="ECO:0007669"/>
    <property type="project" value="TreeGrafter"/>
</dbReference>
<gene>
    <name evidence="3" type="ORF">FRX31_015336</name>
</gene>
<evidence type="ECO:0000259" key="2">
    <source>
        <dbReference type="PROSITE" id="PS51462"/>
    </source>
</evidence>
<dbReference type="InterPro" id="IPR022927">
    <property type="entry name" value="RppH"/>
</dbReference>
<name>A0A7J6WCL2_THATH</name>
<feature type="domain" description="Nudix hydrolase" evidence="2">
    <location>
        <begin position="7"/>
        <end position="150"/>
    </location>
</feature>
<dbReference type="PANTHER" id="PTHR11839:SF30">
    <property type="entry name" value="NUDIX HYDROLASE 25"/>
    <property type="match status" value="1"/>
</dbReference>
<dbReference type="SUPFAM" id="SSF55811">
    <property type="entry name" value="Nudix"/>
    <property type="match status" value="1"/>
</dbReference>
<dbReference type="GO" id="GO:0019693">
    <property type="term" value="P:ribose phosphate metabolic process"/>
    <property type="evidence" value="ECO:0007669"/>
    <property type="project" value="TreeGrafter"/>
</dbReference>
<dbReference type="GO" id="GO:0009507">
    <property type="term" value="C:chloroplast"/>
    <property type="evidence" value="ECO:0007669"/>
    <property type="project" value="TreeGrafter"/>
</dbReference>
<dbReference type="InterPro" id="IPR000086">
    <property type="entry name" value="NUDIX_hydrolase_dom"/>
</dbReference>
<reference evidence="3 4" key="1">
    <citation type="submission" date="2020-06" db="EMBL/GenBank/DDBJ databases">
        <title>Transcriptomic and genomic resources for Thalictrum thalictroides and T. hernandezii: Facilitating candidate gene discovery in an emerging model plant lineage.</title>
        <authorList>
            <person name="Arias T."/>
            <person name="Riano-Pachon D.M."/>
            <person name="Di Stilio V.S."/>
        </authorList>
    </citation>
    <scope>NUCLEOTIDE SEQUENCE [LARGE SCALE GENOMIC DNA]</scope>
    <source>
        <strain evidence="4">cv. WT478/WT964</strain>
        <tissue evidence="3">Leaves</tissue>
    </source>
</reference>
<dbReference type="NCBIfam" id="NF001938">
    <property type="entry name" value="PRK00714.1-5"/>
    <property type="match status" value="1"/>
</dbReference>
<dbReference type="PANTHER" id="PTHR11839">
    <property type="entry name" value="UDP/ADP-SUGAR PYROPHOSPHATASE"/>
    <property type="match status" value="1"/>
</dbReference>
<dbReference type="OrthoDB" id="276276at2759"/>
<keyword evidence="1 3" id="KW-0378">Hydrolase</keyword>
<dbReference type="InterPro" id="IPR015797">
    <property type="entry name" value="NUDIX_hydrolase-like_dom_sf"/>
</dbReference>
<sequence length="162" mass="18595">MEGVPTGYRPNVGVCLVNSKNQIFVASKLYMPGVWQMPQWAIEEGEEPLSAATRELQEETGVVSTEVIAEAPHWLTYDFPPSVKAKVNRLSKGEWHGHAQKWFLIRMISDDSEIKIASSEVDPEWKWASPKEVVDQAVDHKREMYEEVMRTFMPLFNATKRM</sequence>
<evidence type="ECO:0000313" key="4">
    <source>
        <dbReference type="Proteomes" id="UP000554482"/>
    </source>
</evidence>
<evidence type="ECO:0000256" key="1">
    <source>
        <dbReference type="ARBA" id="ARBA00022801"/>
    </source>
</evidence>
<dbReference type="GO" id="GO:0034432">
    <property type="term" value="F:bis(5'-adenosyl)-pentaphosphatase activity"/>
    <property type="evidence" value="ECO:0007669"/>
    <property type="project" value="TreeGrafter"/>
</dbReference>
<dbReference type="Proteomes" id="UP000554482">
    <property type="component" value="Unassembled WGS sequence"/>
</dbReference>
<dbReference type="GO" id="GO:0006753">
    <property type="term" value="P:nucleoside phosphate metabolic process"/>
    <property type="evidence" value="ECO:0007669"/>
    <property type="project" value="TreeGrafter"/>
</dbReference>
<keyword evidence="4" id="KW-1185">Reference proteome</keyword>
<dbReference type="AlphaFoldDB" id="A0A7J6WCL2"/>
<proteinExistence type="predicted"/>
<dbReference type="CDD" id="cd03671">
    <property type="entry name" value="NUDIX_Ap4A_hydrolase_plant_like"/>
    <property type="match status" value="1"/>
</dbReference>
<organism evidence="3 4">
    <name type="scientific">Thalictrum thalictroides</name>
    <name type="common">Rue-anemone</name>
    <name type="synonym">Anemone thalictroides</name>
    <dbReference type="NCBI Taxonomy" id="46969"/>
    <lineage>
        <taxon>Eukaryota</taxon>
        <taxon>Viridiplantae</taxon>
        <taxon>Streptophyta</taxon>
        <taxon>Embryophyta</taxon>
        <taxon>Tracheophyta</taxon>
        <taxon>Spermatophyta</taxon>
        <taxon>Magnoliopsida</taxon>
        <taxon>Ranunculales</taxon>
        <taxon>Ranunculaceae</taxon>
        <taxon>Thalictroideae</taxon>
        <taxon>Thalictrum</taxon>
    </lineage>
</organism>
<dbReference type="Pfam" id="PF00293">
    <property type="entry name" value="NUDIX"/>
    <property type="match status" value="1"/>
</dbReference>
<dbReference type="Gene3D" id="3.90.79.10">
    <property type="entry name" value="Nucleoside Triphosphate Pyrophosphohydrolase"/>
    <property type="match status" value="1"/>
</dbReference>
<protein>
    <submittedName>
        <fullName evidence="3">Rna pyrophosphohydrolase</fullName>
    </submittedName>
</protein>
<comment type="caution">
    <text evidence="3">The sequence shown here is derived from an EMBL/GenBank/DDBJ whole genome shotgun (WGS) entry which is preliminary data.</text>
</comment>
<dbReference type="EMBL" id="JABWDY010017865">
    <property type="protein sequence ID" value="KAF5195071.1"/>
    <property type="molecule type" value="Genomic_DNA"/>
</dbReference>
<dbReference type="PROSITE" id="PS51462">
    <property type="entry name" value="NUDIX"/>
    <property type="match status" value="1"/>
</dbReference>